<keyword evidence="10" id="KW-1185">Reference proteome</keyword>
<dbReference type="GO" id="GO:0004324">
    <property type="term" value="F:ferredoxin-NADP+ reductase activity"/>
    <property type="evidence" value="ECO:0007669"/>
    <property type="project" value="UniProtKB-UniRule"/>
</dbReference>
<dbReference type="GO" id="GO:0050660">
    <property type="term" value="F:flavin adenine dinucleotide binding"/>
    <property type="evidence" value="ECO:0007669"/>
    <property type="project" value="UniProtKB-UniRule"/>
</dbReference>
<feature type="binding site" evidence="6">
    <location>
        <position position="47"/>
    </location>
    <ligand>
        <name>FAD</name>
        <dbReference type="ChEBI" id="CHEBI:57692"/>
    </ligand>
</feature>
<dbReference type="GO" id="GO:0050661">
    <property type="term" value="F:NADP binding"/>
    <property type="evidence" value="ECO:0007669"/>
    <property type="project" value="UniProtKB-UniRule"/>
</dbReference>
<dbReference type="AlphaFoldDB" id="A0A2V3W207"/>
<dbReference type="RefSeq" id="WP_110252169.1">
    <property type="nucleotide sequence ID" value="NZ_QJJR01000017.1"/>
</dbReference>
<comment type="caution">
    <text evidence="9">The sequence shown here is derived from an EMBL/GenBank/DDBJ whole genome shotgun (WGS) entry which is preliminary data.</text>
</comment>
<comment type="catalytic activity">
    <reaction evidence="6">
        <text>2 reduced [2Fe-2S]-[ferredoxin] + NADP(+) + H(+) = 2 oxidized [2Fe-2S]-[ferredoxin] + NADPH</text>
        <dbReference type="Rhea" id="RHEA:20125"/>
        <dbReference type="Rhea" id="RHEA-COMP:10000"/>
        <dbReference type="Rhea" id="RHEA-COMP:10001"/>
        <dbReference type="ChEBI" id="CHEBI:15378"/>
        <dbReference type="ChEBI" id="CHEBI:33737"/>
        <dbReference type="ChEBI" id="CHEBI:33738"/>
        <dbReference type="ChEBI" id="CHEBI:57783"/>
        <dbReference type="ChEBI" id="CHEBI:58349"/>
        <dbReference type="EC" id="1.18.1.2"/>
    </reaction>
</comment>
<gene>
    <name evidence="9" type="ORF">DES38_11753</name>
</gene>
<evidence type="ECO:0000313" key="10">
    <source>
        <dbReference type="Proteomes" id="UP000247922"/>
    </source>
</evidence>
<dbReference type="PRINTS" id="PR00469">
    <property type="entry name" value="PNDRDTASEII"/>
</dbReference>
<keyword evidence="2 6" id="KW-0285">Flavoprotein</keyword>
<feature type="region of interest" description="Disordered" evidence="7">
    <location>
        <begin position="328"/>
        <end position="351"/>
    </location>
</feature>
<feature type="binding site" evidence="6">
    <location>
        <position position="122"/>
    </location>
    <ligand>
        <name>FAD</name>
        <dbReference type="ChEBI" id="CHEBI:57692"/>
    </ligand>
</feature>
<dbReference type="InterPro" id="IPR023753">
    <property type="entry name" value="FAD/NAD-binding_dom"/>
</dbReference>
<dbReference type="PRINTS" id="PR00368">
    <property type="entry name" value="FADPNR"/>
</dbReference>
<dbReference type="EMBL" id="QJJR01000017">
    <property type="protein sequence ID" value="PXW87214.1"/>
    <property type="molecule type" value="Genomic_DNA"/>
</dbReference>
<evidence type="ECO:0000259" key="8">
    <source>
        <dbReference type="Pfam" id="PF07992"/>
    </source>
</evidence>
<reference evidence="9 10" key="1">
    <citation type="submission" date="2018-05" db="EMBL/GenBank/DDBJ databases">
        <title>Genomic Encyclopedia of Type Strains, Phase IV (KMG-IV): sequencing the most valuable type-strain genomes for metagenomic binning, comparative biology and taxonomic classification.</title>
        <authorList>
            <person name="Goeker M."/>
        </authorList>
    </citation>
    <scope>NUCLEOTIDE SEQUENCE [LARGE SCALE GENOMIC DNA]</scope>
    <source>
        <strain evidence="9 10">DSM 22440</strain>
    </source>
</reference>
<dbReference type="InterPro" id="IPR022890">
    <property type="entry name" value="Fd--NADP_Rdtase_type_2"/>
</dbReference>
<comment type="caution">
    <text evidence="6">Lacks conserved residue(s) required for the propagation of feature annotation.</text>
</comment>
<keyword evidence="5 6" id="KW-0560">Oxidoreductase</keyword>
<dbReference type="OrthoDB" id="9806179at2"/>
<dbReference type="InterPro" id="IPR036188">
    <property type="entry name" value="FAD/NAD-bd_sf"/>
</dbReference>
<evidence type="ECO:0000256" key="1">
    <source>
        <dbReference type="ARBA" id="ARBA00011738"/>
    </source>
</evidence>
<feature type="binding site" evidence="6">
    <location>
        <position position="87"/>
    </location>
    <ligand>
        <name>FAD</name>
        <dbReference type="ChEBI" id="CHEBI:57692"/>
    </ligand>
</feature>
<dbReference type="EC" id="1.18.1.2" evidence="6"/>
<dbReference type="PANTHER" id="PTHR48105">
    <property type="entry name" value="THIOREDOXIN REDUCTASE 1-RELATED-RELATED"/>
    <property type="match status" value="1"/>
</dbReference>
<dbReference type="Gene3D" id="3.50.50.60">
    <property type="entry name" value="FAD/NAD(P)-binding domain"/>
    <property type="match status" value="2"/>
</dbReference>
<name>A0A2V3W207_9BACI</name>
<dbReference type="Proteomes" id="UP000247922">
    <property type="component" value="Unassembled WGS sequence"/>
</dbReference>
<feature type="compositionally biased region" description="Basic and acidic residues" evidence="7">
    <location>
        <begin position="331"/>
        <end position="351"/>
    </location>
</feature>
<comment type="subunit">
    <text evidence="1 6">Homodimer.</text>
</comment>
<accession>A0A2V3W207</accession>
<feature type="binding site" evidence="6">
    <location>
        <position position="43"/>
    </location>
    <ligand>
        <name>FAD</name>
        <dbReference type="ChEBI" id="CHEBI:57692"/>
    </ligand>
</feature>
<dbReference type="Pfam" id="PF07992">
    <property type="entry name" value="Pyr_redox_2"/>
    <property type="match status" value="1"/>
</dbReference>
<proteinExistence type="inferred from homology"/>
<dbReference type="HAMAP" id="MF_01685">
    <property type="entry name" value="FENR2"/>
    <property type="match status" value="1"/>
</dbReference>
<organism evidence="9 10">
    <name type="scientific">Streptohalobacillus salinus</name>
    <dbReference type="NCBI Taxonomy" id="621096"/>
    <lineage>
        <taxon>Bacteria</taxon>
        <taxon>Bacillati</taxon>
        <taxon>Bacillota</taxon>
        <taxon>Bacilli</taxon>
        <taxon>Bacillales</taxon>
        <taxon>Bacillaceae</taxon>
        <taxon>Streptohalobacillus</taxon>
    </lineage>
</organism>
<dbReference type="InterPro" id="IPR050097">
    <property type="entry name" value="Ferredoxin-NADP_redctase_2"/>
</dbReference>
<feature type="domain" description="FAD/NAD(P)-binding" evidence="8">
    <location>
        <begin position="6"/>
        <end position="314"/>
    </location>
</feature>
<feature type="binding site" evidence="6">
    <location>
        <position position="289"/>
    </location>
    <ligand>
        <name>FAD</name>
        <dbReference type="ChEBI" id="CHEBI:57692"/>
    </ligand>
</feature>
<keyword evidence="4 6" id="KW-0521">NADP</keyword>
<evidence type="ECO:0000256" key="2">
    <source>
        <dbReference type="ARBA" id="ARBA00022630"/>
    </source>
</evidence>
<evidence type="ECO:0000256" key="7">
    <source>
        <dbReference type="SAM" id="MobiDB-lite"/>
    </source>
</evidence>
<evidence type="ECO:0000313" key="9">
    <source>
        <dbReference type="EMBL" id="PXW87214.1"/>
    </source>
</evidence>
<evidence type="ECO:0000256" key="6">
    <source>
        <dbReference type="HAMAP-Rule" id="MF_01685"/>
    </source>
</evidence>
<evidence type="ECO:0000256" key="3">
    <source>
        <dbReference type="ARBA" id="ARBA00022827"/>
    </source>
</evidence>
<comment type="cofactor">
    <cofactor evidence="6">
        <name>FAD</name>
        <dbReference type="ChEBI" id="CHEBI:57692"/>
    </cofactor>
    <text evidence="6">Binds 1 FAD per subunit.</text>
</comment>
<keyword evidence="3 6" id="KW-0274">FAD</keyword>
<evidence type="ECO:0000256" key="5">
    <source>
        <dbReference type="ARBA" id="ARBA00023002"/>
    </source>
</evidence>
<protein>
    <recommendedName>
        <fullName evidence="6">Ferredoxin--NADP reductase</fullName>
        <shortName evidence="6">FNR</shortName>
        <shortName evidence="6">Fd-NADP(+) reductase</shortName>
        <ecNumber evidence="6">1.18.1.2</ecNumber>
    </recommendedName>
</protein>
<sequence>MQTDLFDVTIIGGGPAGLYSAFYSGLRHMKTKLIDAHPSLGGKMHVYTEKTIWDVGGVPPIKGEALIKQLTDQALTFDPTVVLNEKVTVITRGKDETFTLTTASGQRHWTKAIIIAVGGGILHPKRLEAEATLTKPATNLYHTMPTLTQFKDKRVLISGGGNSAIDWARLLEPIAHEVTLTYRKETPTAHERSVKELLSSSVAVFPQHAITALKTDDETGVVENVSLTHVETDDATTISVDAVIVNHGYEKDTSLLDESDLALERINDFYLAGTAEGKTSLSGIYAAGDIISYPGKVNLIAGCFQDAVNAVNQAKMYTEPEADRFGMVSSHHQELKEKTQKASELNDDKEE</sequence>
<evidence type="ECO:0000256" key="4">
    <source>
        <dbReference type="ARBA" id="ARBA00022857"/>
    </source>
</evidence>
<feature type="binding site" evidence="6">
    <location>
        <position position="35"/>
    </location>
    <ligand>
        <name>FAD</name>
        <dbReference type="ChEBI" id="CHEBI:57692"/>
    </ligand>
</feature>
<feature type="binding site" evidence="6">
    <location>
        <position position="330"/>
    </location>
    <ligand>
        <name>FAD</name>
        <dbReference type="ChEBI" id="CHEBI:57692"/>
    </ligand>
</feature>
<dbReference type="SUPFAM" id="SSF51905">
    <property type="entry name" value="FAD/NAD(P)-binding domain"/>
    <property type="match status" value="1"/>
</dbReference>
<comment type="similarity">
    <text evidence="6">Belongs to the ferredoxin--NADP reductase type 2 family.</text>
</comment>